<evidence type="ECO:0000313" key="2">
    <source>
        <dbReference type="Proteomes" id="UP001596513"/>
    </source>
</evidence>
<dbReference type="RefSeq" id="WP_380202167.1">
    <property type="nucleotide sequence ID" value="NZ_JBHTEK010000001.1"/>
</dbReference>
<reference evidence="2" key="1">
    <citation type="journal article" date="2019" name="Int. J. Syst. Evol. Microbiol.">
        <title>The Global Catalogue of Microorganisms (GCM) 10K type strain sequencing project: providing services to taxonomists for standard genome sequencing and annotation.</title>
        <authorList>
            <consortium name="The Broad Institute Genomics Platform"/>
            <consortium name="The Broad Institute Genome Sequencing Center for Infectious Disease"/>
            <person name="Wu L."/>
            <person name="Ma J."/>
        </authorList>
    </citation>
    <scope>NUCLEOTIDE SEQUENCE [LARGE SCALE GENOMIC DNA]</scope>
    <source>
        <strain evidence="2">JCM 19635</strain>
    </source>
</reference>
<organism evidence="1 2">
    <name type="scientific">Hymenobacter humi</name>
    <dbReference type="NCBI Taxonomy" id="1411620"/>
    <lineage>
        <taxon>Bacteria</taxon>
        <taxon>Pseudomonadati</taxon>
        <taxon>Bacteroidota</taxon>
        <taxon>Cytophagia</taxon>
        <taxon>Cytophagales</taxon>
        <taxon>Hymenobacteraceae</taxon>
        <taxon>Hymenobacter</taxon>
    </lineage>
</organism>
<comment type="caution">
    <text evidence="1">The sequence shown here is derived from an EMBL/GenBank/DDBJ whole genome shotgun (WGS) entry which is preliminary data.</text>
</comment>
<evidence type="ECO:0008006" key="3">
    <source>
        <dbReference type="Google" id="ProtNLM"/>
    </source>
</evidence>
<dbReference type="EMBL" id="JBHTEK010000001">
    <property type="protein sequence ID" value="MFC7667552.1"/>
    <property type="molecule type" value="Genomic_DNA"/>
</dbReference>
<protein>
    <recommendedName>
        <fullName evidence="3">DUF1963 domain-containing protein</fullName>
    </recommendedName>
</protein>
<dbReference type="Proteomes" id="UP001596513">
    <property type="component" value="Unassembled WGS sequence"/>
</dbReference>
<evidence type="ECO:0000313" key="1">
    <source>
        <dbReference type="EMBL" id="MFC7667552.1"/>
    </source>
</evidence>
<name>A0ABW2U5A6_9BACT</name>
<gene>
    <name evidence="1" type="ORF">ACFQT0_09250</name>
</gene>
<sequence length="138" mass="16166">MKYYCQDNFDDLPENAWHSLLDRVIGNATHFEVSRIFSKAPFSAAFTAAEVPLPQNINRPYAATNRFLLTPEVIAQVKSKTYSDWDNHDSEDPAFYQEDVLLLGTITHEDYVVMRLDEKDRFELNSQGFDFWCEWNFN</sequence>
<proteinExistence type="predicted"/>
<accession>A0ABW2U5A6</accession>
<keyword evidence="2" id="KW-1185">Reference proteome</keyword>